<evidence type="ECO:0000256" key="2">
    <source>
        <dbReference type="ARBA" id="ARBA00024341"/>
    </source>
</evidence>
<dbReference type="AlphaFoldDB" id="A0A1D1XPJ6"/>
<accession>A0A1D1XPJ6</accession>
<feature type="region of interest" description="Disordered" evidence="3">
    <location>
        <begin position="321"/>
        <end position="345"/>
    </location>
</feature>
<feature type="non-terminal residue" evidence="4">
    <location>
        <position position="1"/>
    </location>
</feature>
<protein>
    <submittedName>
        <fullName evidence="4">Protein IQ-DOMAIN 32</fullName>
    </submittedName>
</protein>
<dbReference type="SMART" id="SM00015">
    <property type="entry name" value="IQ"/>
    <property type="match status" value="2"/>
</dbReference>
<evidence type="ECO:0000256" key="3">
    <source>
        <dbReference type="SAM" id="MobiDB-lite"/>
    </source>
</evidence>
<feature type="compositionally biased region" description="Low complexity" evidence="3">
    <location>
        <begin position="535"/>
        <end position="548"/>
    </location>
</feature>
<dbReference type="InterPro" id="IPR000048">
    <property type="entry name" value="IQ_motif_EF-hand-BS"/>
</dbReference>
<dbReference type="Gene3D" id="1.20.5.190">
    <property type="match status" value="1"/>
</dbReference>
<feature type="compositionally biased region" description="Polar residues" evidence="3">
    <location>
        <begin position="481"/>
        <end position="510"/>
    </location>
</feature>
<dbReference type="PANTHER" id="PTHR32295:SF154">
    <property type="entry name" value="PROTEIN IQ-DOMAIN 32"/>
    <property type="match status" value="1"/>
</dbReference>
<gene>
    <name evidence="4" type="primary">IQD32_11</name>
    <name evidence="4" type="ORF">g.83831</name>
</gene>
<proteinExistence type="inferred from homology"/>
<dbReference type="GO" id="GO:0005516">
    <property type="term" value="F:calmodulin binding"/>
    <property type="evidence" value="ECO:0007669"/>
    <property type="project" value="UniProtKB-KW"/>
</dbReference>
<feature type="compositionally biased region" description="Basic residues" evidence="3">
    <location>
        <begin position="511"/>
        <end position="526"/>
    </location>
</feature>
<name>A0A1D1XPJ6_9ARAE</name>
<organism evidence="4">
    <name type="scientific">Anthurium amnicola</name>
    <dbReference type="NCBI Taxonomy" id="1678845"/>
    <lineage>
        <taxon>Eukaryota</taxon>
        <taxon>Viridiplantae</taxon>
        <taxon>Streptophyta</taxon>
        <taxon>Embryophyta</taxon>
        <taxon>Tracheophyta</taxon>
        <taxon>Spermatophyta</taxon>
        <taxon>Magnoliopsida</taxon>
        <taxon>Liliopsida</taxon>
        <taxon>Araceae</taxon>
        <taxon>Pothoideae</taxon>
        <taxon>Potheae</taxon>
        <taxon>Anthurium</taxon>
    </lineage>
</organism>
<feature type="region of interest" description="Disordered" evidence="3">
    <location>
        <begin position="592"/>
        <end position="662"/>
    </location>
</feature>
<reference evidence="4" key="1">
    <citation type="submission" date="2015-07" db="EMBL/GenBank/DDBJ databases">
        <title>Transcriptome Assembly of Anthurium amnicola.</title>
        <authorList>
            <person name="Suzuki J."/>
        </authorList>
    </citation>
    <scope>NUCLEOTIDE SEQUENCE</scope>
</reference>
<dbReference type="Pfam" id="PF00612">
    <property type="entry name" value="IQ"/>
    <property type="match status" value="2"/>
</dbReference>
<evidence type="ECO:0000313" key="4">
    <source>
        <dbReference type="EMBL" id="JAT44286.1"/>
    </source>
</evidence>
<evidence type="ECO:0000256" key="1">
    <source>
        <dbReference type="ARBA" id="ARBA00022860"/>
    </source>
</evidence>
<sequence>SDQEMQKLRSVVKLQAAVRGHLVRRQAACTLRCVQAIIKMQALVRGHLVRQSVENLTDQMKLDTTYQKDNEMPKAVDKESSGTKQKKSYSSTEKLLKNGFACQLLKSTSKTKPIHIHCDPSRSDSAWKWLERWMALSSSDVGQEQALNLKPAYQERRKSIEVGSFDVADGVPAGVDTVSADEKSAPVLIAQTEDLIINSASDFEFQASTPSWVESLSSQAKDGQECNRPQDDALTVRYENCVKNENTKETSGLNSNEVVGNSASILQSPDVVSEEQWDHSCDPLETEDKKFGFGTRKVCNPAFAAAQAKFEELSSAGSLKSKSYNQDVSTGSRSENIPGDSFTKGNDNITVGSVSHDLRVQTATSECGTEISISSTLDSPDRSEAEGEEIVLAIGTLERGDCDENGGSNNAFEELNSDKKNLSTTEILQPSKFEVVNERPTNLIAALDSEVKQKPSLEQLVKPISSDTNVHQENVIDQDASRTTPEGSPRSHITATESHGTPSSQISVNTKKSKVRNNVHVRKQRLRVAGEKRSPSNLGTNSGGSSSTDHLPKDAKNAKRRNSFGMAISDHVEHEPRASTSNSLPNYMQATESARAKVASNSPKSSPDVHKDSARKRHSLPMGNDQQSSSPRMQHSSSQMQQNAKQNGIHSPHNSAERRWQR</sequence>
<feature type="compositionally biased region" description="Polar residues" evidence="3">
    <location>
        <begin position="321"/>
        <end position="335"/>
    </location>
</feature>
<keyword evidence="1" id="KW-0112">Calmodulin-binding</keyword>
<feature type="compositionally biased region" description="Low complexity" evidence="3">
    <location>
        <begin position="626"/>
        <end position="642"/>
    </location>
</feature>
<feature type="compositionally biased region" description="Polar residues" evidence="3">
    <location>
        <begin position="643"/>
        <end position="654"/>
    </location>
</feature>
<feature type="region of interest" description="Disordered" evidence="3">
    <location>
        <begin position="463"/>
        <end position="557"/>
    </location>
</feature>
<dbReference type="PANTHER" id="PTHR32295">
    <property type="entry name" value="IQ-DOMAIN 5-RELATED"/>
    <property type="match status" value="1"/>
</dbReference>
<comment type="similarity">
    <text evidence="2">Belongs to the IQD family.</text>
</comment>
<dbReference type="EMBL" id="GDJX01023650">
    <property type="protein sequence ID" value="JAT44286.1"/>
    <property type="molecule type" value="Transcribed_RNA"/>
</dbReference>
<dbReference type="PROSITE" id="PS50096">
    <property type="entry name" value="IQ"/>
    <property type="match status" value="2"/>
</dbReference>